<feature type="compositionally biased region" description="Polar residues" evidence="1">
    <location>
        <begin position="799"/>
        <end position="808"/>
    </location>
</feature>
<evidence type="ECO:0000256" key="1">
    <source>
        <dbReference type="SAM" id="MobiDB-lite"/>
    </source>
</evidence>
<feature type="compositionally biased region" description="Low complexity" evidence="1">
    <location>
        <begin position="11"/>
        <end position="26"/>
    </location>
</feature>
<feature type="region of interest" description="Disordered" evidence="1">
    <location>
        <begin position="1"/>
        <end position="26"/>
    </location>
</feature>
<dbReference type="PANTHER" id="PTHR12039:SF0">
    <property type="entry name" value="NICOTINAMIDE-NUCLEOTIDE ADENYLYLTRANSFERASE"/>
    <property type="match status" value="1"/>
</dbReference>
<reference evidence="4" key="1">
    <citation type="submission" date="2016-04" db="UniProtKB">
        <authorList>
            <consortium name="WormBaseParasite"/>
        </authorList>
    </citation>
    <scope>IDENTIFICATION</scope>
</reference>
<evidence type="ECO:0000313" key="2">
    <source>
        <dbReference type="EMBL" id="VDK36960.1"/>
    </source>
</evidence>
<dbReference type="STRING" id="60517.A0A158R932"/>
<dbReference type="Proteomes" id="UP000282613">
    <property type="component" value="Unassembled WGS sequence"/>
</dbReference>
<feature type="region of interest" description="Disordered" evidence="1">
    <location>
        <begin position="249"/>
        <end position="282"/>
    </location>
</feature>
<keyword evidence="3" id="KW-1185">Reference proteome</keyword>
<feature type="region of interest" description="Disordered" evidence="1">
    <location>
        <begin position="1002"/>
        <end position="1021"/>
    </location>
</feature>
<organism evidence="4">
    <name type="scientific">Taenia asiatica</name>
    <name type="common">Asian tapeworm</name>
    <dbReference type="NCBI Taxonomy" id="60517"/>
    <lineage>
        <taxon>Eukaryota</taxon>
        <taxon>Metazoa</taxon>
        <taxon>Spiralia</taxon>
        <taxon>Lophotrochozoa</taxon>
        <taxon>Platyhelminthes</taxon>
        <taxon>Cestoda</taxon>
        <taxon>Eucestoda</taxon>
        <taxon>Cyclophyllidea</taxon>
        <taxon>Taeniidae</taxon>
        <taxon>Taenia</taxon>
    </lineage>
</organism>
<feature type="region of interest" description="Disordered" evidence="1">
    <location>
        <begin position="43"/>
        <end position="169"/>
    </location>
</feature>
<proteinExistence type="predicted"/>
<evidence type="ECO:0000313" key="4">
    <source>
        <dbReference type="WBParaSite" id="TASK_0000656701-mRNA-1"/>
    </source>
</evidence>
<feature type="compositionally biased region" description="Polar residues" evidence="1">
    <location>
        <begin position="927"/>
        <end position="941"/>
    </location>
</feature>
<dbReference type="EMBL" id="UYRS01018513">
    <property type="protein sequence ID" value="VDK36960.1"/>
    <property type="molecule type" value="Genomic_DNA"/>
</dbReference>
<dbReference type="OrthoDB" id="422187at2759"/>
<dbReference type="SUPFAM" id="SSF52374">
    <property type="entry name" value="Nucleotidylyl transferase"/>
    <property type="match status" value="2"/>
</dbReference>
<feature type="compositionally biased region" description="Basic and acidic residues" evidence="1">
    <location>
        <begin position="776"/>
        <end position="791"/>
    </location>
</feature>
<dbReference type="PANTHER" id="PTHR12039">
    <property type="entry name" value="NICOTINAMIDE MONONUCLEOTIDE ADENYLYLTRANSFERASE"/>
    <property type="match status" value="1"/>
</dbReference>
<protein>
    <submittedName>
        <fullName evidence="4">CTP_transf_like domain-containing protein</fullName>
    </submittedName>
</protein>
<feature type="compositionally biased region" description="Polar residues" evidence="1">
    <location>
        <begin position="273"/>
        <end position="282"/>
    </location>
</feature>
<feature type="region of interest" description="Disordered" evidence="1">
    <location>
        <begin position="728"/>
        <end position="808"/>
    </location>
</feature>
<dbReference type="AlphaFoldDB" id="A0A158R932"/>
<evidence type="ECO:0000313" key="3">
    <source>
        <dbReference type="Proteomes" id="UP000282613"/>
    </source>
</evidence>
<dbReference type="WBParaSite" id="TASK_0000656701-mRNA-1">
    <property type="protein sequence ID" value="TASK_0000656701-mRNA-1"/>
    <property type="gene ID" value="TASK_0000656701"/>
</dbReference>
<feature type="compositionally biased region" description="Basic residues" evidence="1">
    <location>
        <begin position="962"/>
        <end position="972"/>
    </location>
</feature>
<feature type="compositionally biased region" description="Basic residues" evidence="1">
    <location>
        <begin position="908"/>
        <end position="919"/>
    </location>
</feature>
<reference evidence="2 3" key="2">
    <citation type="submission" date="2018-11" db="EMBL/GenBank/DDBJ databases">
        <authorList>
            <consortium name="Pathogen Informatics"/>
        </authorList>
    </citation>
    <scope>NUCLEOTIDE SEQUENCE [LARGE SCALE GENOMIC DNA]</scope>
</reference>
<feature type="compositionally biased region" description="Basic and acidic residues" evidence="1">
    <location>
        <begin position="1"/>
        <end position="10"/>
    </location>
</feature>
<dbReference type="GO" id="GO:0004515">
    <property type="term" value="F:nicotinate-nucleotide adenylyltransferase activity"/>
    <property type="evidence" value="ECO:0007669"/>
    <property type="project" value="TreeGrafter"/>
</dbReference>
<feature type="region of interest" description="Disordered" evidence="1">
    <location>
        <begin position="869"/>
        <end position="990"/>
    </location>
</feature>
<accession>A0A158R932</accession>
<dbReference type="InterPro" id="IPR051182">
    <property type="entry name" value="Euk_NMN_adenylyltrnsfrase"/>
</dbReference>
<feature type="compositionally biased region" description="Polar residues" evidence="1">
    <location>
        <begin position="762"/>
        <end position="775"/>
    </location>
</feature>
<name>A0A158R932_TAEAS</name>
<feature type="compositionally biased region" description="Basic and acidic residues" evidence="1">
    <location>
        <begin position="261"/>
        <end position="270"/>
    </location>
</feature>
<sequence length="1078" mass="117401">MNERRQDVRQPSHSNSNQSASSSPTSLDTVVFAASASPTTATVTLAADSGRRARSLPSSTSNSSAKSVSTASSSSSLNGSSTHSSSATTTNTISSYDSSSYSSTENTTSSSSYSSYSSSTSTSPRDPAVKSAAMSSKQGSSIRAKRPRELSSAEGAVSAPSGEGESVDKETAVVAVTKDLLPSPPPIKVERSEESGEWSMDPCDCRCYCSWQSIAPEPVVLVACGSFNPITTMHLRMMELARDAVEKTWSFQQQHQKQKSSRTDNDEGRRTTKGYSSPSQHLLNPRRQVVVVGVLSPVSDAYAKAGLASAASRCRLARLACATTSDWLAVDSWEASRCHWTPTRRVLERIQARMHRISQNLDGVVGDESVVAAGTEAVIFDPNDLEDPRLGEISGSQGEDDGTTETMHRGSATNAWLAAHLRAVRDAEAAEEAEPSGRCCCGRRRSPTSASTPPALPPVRVKLVCGADLLESFTTPNLWSEDDMTALVRDYGIICISRPGSNAARLLYEMDLLSRYEQNVILATEWSQNGLSATVVRRALARGQSVRYLVPDAALEEIYAHGLYGAARPPRLRLRPPPRFVIFVPPPPVTPPLSPPQVEEEEEVEALHRRPQHPSTCVTGEARLTGPEAPVQTLERGTDPLHVETRSHSVQTRLSSLPSPQAMSSAAGAADTAHPSGPLILHRVIVDPSAETTAEESGGGGTGLTAILPLLKQCTRCGSQRVRLLLVERPPPPQASATPSMVTHTSRQPQQQKQSQIHRPQRTTLPRMSQAIGKSSDQEPSHHLQRVEAQQHHHQHYQSSRQLRPTPTIRSLTQPVKFSSSFSEEKSYEVASSAMNPIERTRGATFRRQQAAPCAHHSHLHHYHEFHHFHTAPPPQRSHQRQHRRTSEATSSGSKGRSLPRDVTPHRLPLHIHHSHQYPHHQGLIGSLSQEPPSNLVTPSKTAPFHHQPTLPEAFHPTASRQRPRRRGKQRVGPRELRLKGDGSATPSSMPLRGAVACLPHSHPHRRHHQTPPAVEAQPAPPPLVPRLRRSLITAATPAISLSQPLLTQTPAVGRPRRTYDEVDYLLYNLCLNIESAL</sequence>
<feature type="compositionally biased region" description="Low complexity" evidence="1">
    <location>
        <begin position="743"/>
        <end position="758"/>
    </location>
</feature>
<gene>
    <name evidence="2" type="ORF">TASK_LOCUS6568</name>
</gene>
<dbReference type="InterPro" id="IPR014729">
    <property type="entry name" value="Rossmann-like_a/b/a_fold"/>
</dbReference>
<dbReference type="GO" id="GO:0009435">
    <property type="term" value="P:NAD+ biosynthetic process"/>
    <property type="evidence" value="ECO:0007669"/>
    <property type="project" value="TreeGrafter"/>
</dbReference>
<dbReference type="GO" id="GO:0000309">
    <property type="term" value="F:nicotinamide-nucleotide adenylyltransferase activity"/>
    <property type="evidence" value="ECO:0007669"/>
    <property type="project" value="TreeGrafter"/>
</dbReference>
<feature type="compositionally biased region" description="Low complexity" evidence="1">
    <location>
        <begin position="58"/>
        <end position="123"/>
    </location>
</feature>
<dbReference type="Gene3D" id="3.40.50.620">
    <property type="entry name" value="HUPs"/>
    <property type="match status" value="1"/>
</dbReference>